<dbReference type="Pfam" id="PF01943">
    <property type="entry name" value="Polysacc_synt"/>
    <property type="match status" value="1"/>
</dbReference>
<dbReference type="AlphaFoldDB" id="A0AAW5E268"/>
<feature type="transmembrane region" description="Helical" evidence="6">
    <location>
        <begin position="89"/>
        <end position="110"/>
    </location>
</feature>
<dbReference type="Proteomes" id="UP001431131">
    <property type="component" value="Unassembled WGS sequence"/>
</dbReference>
<evidence type="ECO:0000256" key="3">
    <source>
        <dbReference type="ARBA" id="ARBA00022692"/>
    </source>
</evidence>
<keyword evidence="5 6" id="KW-0472">Membrane</keyword>
<gene>
    <name evidence="7" type="ORF">MJG50_08535</name>
</gene>
<dbReference type="InterPro" id="IPR024923">
    <property type="entry name" value="PG_synth_SpoVB"/>
</dbReference>
<feature type="transmembrane region" description="Helical" evidence="6">
    <location>
        <begin position="428"/>
        <end position="446"/>
    </location>
</feature>
<dbReference type="PANTHER" id="PTHR30250:SF21">
    <property type="entry name" value="LIPID II FLIPPASE MURJ"/>
    <property type="match status" value="1"/>
</dbReference>
<keyword evidence="8" id="KW-1185">Reference proteome</keyword>
<keyword evidence="4 6" id="KW-1133">Transmembrane helix</keyword>
<keyword evidence="3 6" id="KW-0812">Transmembrane</keyword>
<protein>
    <submittedName>
        <fullName evidence="7">Polysaccharide biosynthesis protein</fullName>
    </submittedName>
</protein>
<evidence type="ECO:0000256" key="2">
    <source>
        <dbReference type="ARBA" id="ARBA00022475"/>
    </source>
</evidence>
<feature type="transmembrane region" description="Helical" evidence="6">
    <location>
        <begin position="12"/>
        <end position="35"/>
    </location>
</feature>
<organism evidence="7 8">
    <name type="scientific">Fredinandcohnia quinoae</name>
    <dbReference type="NCBI Taxonomy" id="2918902"/>
    <lineage>
        <taxon>Bacteria</taxon>
        <taxon>Bacillati</taxon>
        <taxon>Bacillota</taxon>
        <taxon>Bacilli</taxon>
        <taxon>Bacillales</taxon>
        <taxon>Bacillaceae</taxon>
        <taxon>Fredinandcohnia</taxon>
    </lineage>
</organism>
<sequence>MSESKLLRGTFILTLGTYISRILGMIYIFPFTYLVGETGIALYQYGYGQYTIFLAISTAGLPMAVSKFVSKYNSLGDYHTGRRMLKSGLFVMTITGFLSFLLLYSLAPVLAPIQLGGDKSVYTADDVVSVIRMVSFALLIVPIMSMMRGFFQGHQSMGPTALSQVIEQIARVIFLLSSAYIVIELLDGGIKTAIGYATFAAFIGAIGGLGVMIWYWLKRKPYLDDLLATSKPQTEISTKQIYKELISYSAPFVFVGLAIPLYSLIDQYTFNRALNSIGEEEIQNLFGIVTGLVPKLVMIPVSIATAFSLTLVPTITKSFTDGDFSLLRKQIDKTFQICVLLVLPAVVGMAVLSYPMYNSFFGLNEAGGNVLRWYAPVAILFSFFSITAAILQGINKQKFAVVSLAIGLIVKLICNIPFLIWFGEIGSVLATALGYTVSIAYNFWMISRHAQYSFSFFVRRSLLMGIFAFVMAIGIVLIEWLLSFGLSVDESRGQSTVVLLIGVVVGAVIYLFLAYRSRLLEILLGSKFAFRKTSKKAVD</sequence>
<dbReference type="GO" id="GO:0005886">
    <property type="term" value="C:plasma membrane"/>
    <property type="evidence" value="ECO:0007669"/>
    <property type="project" value="UniProtKB-SubCell"/>
</dbReference>
<feature type="transmembrane region" description="Helical" evidence="6">
    <location>
        <begin position="196"/>
        <end position="217"/>
    </location>
</feature>
<dbReference type="PIRSF" id="PIRSF038958">
    <property type="entry name" value="PG_synth_SpoVB"/>
    <property type="match status" value="1"/>
</dbReference>
<feature type="transmembrane region" description="Helical" evidence="6">
    <location>
        <begin position="172"/>
        <end position="190"/>
    </location>
</feature>
<evidence type="ECO:0000313" key="7">
    <source>
        <dbReference type="EMBL" id="MCH1625370.1"/>
    </source>
</evidence>
<dbReference type="RefSeq" id="WP_240254733.1">
    <property type="nucleotide sequence ID" value="NZ_JAKTTI010000010.1"/>
</dbReference>
<evidence type="ECO:0000256" key="5">
    <source>
        <dbReference type="ARBA" id="ARBA00023136"/>
    </source>
</evidence>
<dbReference type="InterPro" id="IPR050833">
    <property type="entry name" value="Poly_Biosynth_Transport"/>
</dbReference>
<evidence type="ECO:0000256" key="4">
    <source>
        <dbReference type="ARBA" id="ARBA00022989"/>
    </source>
</evidence>
<evidence type="ECO:0000313" key="8">
    <source>
        <dbReference type="Proteomes" id="UP001431131"/>
    </source>
</evidence>
<feature type="transmembrane region" description="Helical" evidence="6">
    <location>
        <begin position="245"/>
        <end position="265"/>
    </location>
</feature>
<feature type="transmembrane region" description="Helical" evidence="6">
    <location>
        <begin position="462"/>
        <end position="482"/>
    </location>
</feature>
<reference evidence="7" key="1">
    <citation type="submission" date="2022-02" db="EMBL/GenBank/DDBJ databases">
        <title>Fredinandcohnia quinoae sp. nov. isolated from Chenopodium quinoa seeds.</title>
        <authorList>
            <person name="Saati-Santamaria Z."/>
            <person name="Flores-Felix J.D."/>
            <person name="Igual J.M."/>
            <person name="Velazquez E."/>
            <person name="Garcia-Fraile P."/>
            <person name="Martinez-Molina E."/>
        </authorList>
    </citation>
    <scope>NUCLEOTIDE SEQUENCE</scope>
    <source>
        <strain evidence="7">SECRCQ15</strain>
    </source>
</reference>
<dbReference type="EMBL" id="JAKTTI010000010">
    <property type="protein sequence ID" value="MCH1625370.1"/>
    <property type="molecule type" value="Genomic_DNA"/>
</dbReference>
<proteinExistence type="predicted"/>
<feature type="transmembrane region" description="Helical" evidence="6">
    <location>
        <begin position="130"/>
        <end position="151"/>
    </location>
</feature>
<dbReference type="CDD" id="cd13124">
    <property type="entry name" value="MATE_SpoVB_like"/>
    <property type="match status" value="1"/>
</dbReference>
<keyword evidence="2" id="KW-1003">Cell membrane</keyword>
<feature type="transmembrane region" description="Helical" evidence="6">
    <location>
        <begin position="494"/>
        <end position="513"/>
    </location>
</feature>
<dbReference type="PANTHER" id="PTHR30250">
    <property type="entry name" value="PST FAMILY PREDICTED COLANIC ACID TRANSPORTER"/>
    <property type="match status" value="1"/>
</dbReference>
<feature type="transmembrane region" description="Helical" evidence="6">
    <location>
        <begin position="399"/>
        <end position="422"/>
    </location>
</feature>
<feature type="transmembrane region" description="Helical" evidence="6">
    <location>
        <begin position="285"/>
        <end position="313"/>
    </location>
</feature>
<name>A0AAW5E268_9BACI</name>
<comment type="subcellular location">
    <subcellularLocation>
        <location evidence="1">Cell membrane</location>
        <topology evidence="1">Multi-pass membrane protein</topology>
    </subcellularLocation>
</comment>
<dbReference type="InterPro" id="IPR002797">
    <property type="entry name" value="Polysacc_synth"/>
</dbReference>
<evidence type="ECO:0000256" key="1">
    <source>
        <dbReference type="ARBA" id="ARBA00004651"/>
    </source>
</evidence>
<accession>A0AAW5E268</accession>
<feature type="transmembrane region" description="Helical" evidence="6">
    <location>
        <begin position="373"/>
        <end position="392"/>
    </location>
</feature>
<feature type="transmembrane region" description="Helical" evidence="6">
    <location>
        <begin position="334"/>
        <end position="353"/>
    </location>
</feature>
<feature type="transmembrane region" description="Helical" evidence="6">
    <location>
        <begin position="47"/>
        <end position="69"/>
    </location>
</feature>
<evidence type="ECO:0000256" key="6">
    <source>
        <dbReference type="SAM" id="Phobius"/>
    </source>
</evidence>
<comment type="caution">
    <text evidence="7">The sequence shown here is derived from an EMBL/GenBank/DDBJ whole genome shotgun (WGS) entry which is preliminary data.</text>
</comment>